<sequence>MPKLQALTFAAFSCLHAATASAYSRAQAVNLRAEYDYIVVGAGASGLTVANRLTEDSAVTVLVIEAGDFDNNEDFVTIPGLAGGAVGTKYDWNLTYPASESLNGRNVSAPLGKVVGGSTKLNRMVYDRGSKADYDRWAELGNSDWQWKTLLPFFKKNEKFTPPTADIKKEYGVTTDASAHGSSGYIDSSYSPFFWPTTKNLVKATGELDIDISVDQANGNAIGGYFCPHNLDPKTLTRSSAQDLYSAVSQRKNLQLLAGNQVTRVITKKNGSSVKAIGVEFAKNRDSTRKTVKAKKEVILAAGSVHTPQILQVSGIGDSALLSSIDVPVVVDLPAVGQNFHDHVLLAVVSTITAPLQTGNLTSNTTFAAQARAQYDEQKKGPLTSPTGDFLLFLPLSNYTSAASDIHKQASSQDGTKFLSSGTPAEVIKGYKKQQKVLNGKLLDTKSAILEVIWSDGVTVLGLQHPYSRGSVKAKSSNIFDSPEANPELLKNPLDVAILVEGVKFARKLSNAPSIKTLKPFEVAPGANVTSDDDIEQFIRSSASTLFHPGGSCKIGSRSEGGVVDEKLRVYGVDGLRIVDASVIPLLPASHTMTTVYAIAEKAAEIIKRG</sequence>
<dbReference type="InterPro" id="IPR012132">
    <property type="entry name" value="GMC_OxRdtase"/>
</dbReference>
<evidence type="ECO:0000256" key="2">
    <source>
        <dbReference type="PIRSR" id="PIRSR000137-1"/>
    </source>
</evidence>
<dbReference type="Proteomes" id="UP000622797">
    <property type="component" value="Unassembled WGS sequence"/>
</dbReference>
<dbReference type="PANTHER" id="PTHR11552">
    <property type="entry name" value="GLUCOSE-METHANOL-CHOLINE GMC OXIDOREDUCTASE"/>
    <property type="match status" value="1"/>
</dbReference>
<keyword evidence="5" id="KW-0732">Signal</keyword>
<dbReference type="SUPFAM" id="SSF54373">
    <property type="entry name" value="FAD-linked reductases, C-terminal domain"/>
    <property type="match status" value="1"/>
</dbReference>
<evidence type="ECO:0000256" key="5">
    <source>
        <dbReference type="SAM" id="SignalP"/>
    </source>
</evidence>
<evidence type="ECO:0000256" key="1">
    <source>
        <dbReference type="ARBA" id="ARBA00010790"/>
    </source>
</evidence>
<feature type="binding site" evidence="3">
    <location>
        <position position="262"/>
    </location>
    <ligand>
        <name>FAD</name>
        <dbReference type="ChEBI" id="CHEBI:57692"/>
    </ligand>
</feature>
<dbReference type="OrthoDB" id="269227at2759"/>
<feature type="binding site" evidence="3">
    <location>
        <position position="114"/>
    </location>
    <ligand>
        <name>FAD</name>
        <dbReference type="ChEBI" id="CHEBI:57692"/>
    </ligand>
</feature>
<feature type="active site" description="Proton donor" evidence="2">
    <location>
        <position position="548"/>
    </location>
</feature>
<organism evidence="8 9">
    <name type="scientific">Fusarium sarcochroum</name>
    <dbReference type="NCBI Taxonomy" id="1208366"/>
    <lineage>
        <taxon>Eukaryota</taxon>
        <taxon>Fungi</taxon>
        <taxon>Dikarya</taxon>
        <taxon>Ascomycota</taxon>
        <taxon>Pezizomycotina</taxon>
        <taxon>Sordariomycetes</taxon>
        <taxon>Hypocreomycetidae</taxon>
        <taxon>Hypocreales</taxon>
        <taxon>Nectriaceae</taxon>
        <taxon>Fusarium</taxon>
        <taxon>Fusarium lateritium species complex</taxon>
    </lineage>
</organism>
<protein>
    <recommendedName>
        <fullName evidence="6 7">Glucose-methanol-choline oxidoreductase N-terminal domain-containing protein</fullName>
    </recommendedName>
</protein>
<dbReference type="GO" id="GO:0016614">
    <property type="term" value="F:oxidoreductase activity, acting on CH-OH group of donors"/>
    <property type="evidence" value="ECO:0007669"/>
    <property type="project" value="InterPro"/>
</dbReference>
<evidence type="ECO:0000259" key="6">
    <source>
        <dbReference type="PROSITE" id="PS00623"/>
    </source>
</evidence>
<evidence type="ECO:0000313" key="8">
    <source>
        <dbReference type="EMBL" id="KAF4967079.1"/>
    </source>
</evidence>
<comment type="similarity">
    <text evidence="1 4">Belongs to the GMC oxidoreductase family.</text>
</comment>
<comment type="cofactor">
    <cofactor evidence="3">
        <name>FAD</name>
        <dbReference type="ChEBI" id="CHEBI:57692"/>
    </cofactor>
</comment>
<dbReference type="InterPro" id="IPR000172">
    <property type="entry name" value="GMC_OxRdtase_N"/>
</dbReference>
<dbReference type="GO" id="GO:0044550">
    <property type="term" value="P:secondary metabolite biosynthetic process"/>
    <property type="evidence" value="ECO:0007669"/>
    <property type="project" value="TreeGrafter"/>
</dbReference>
<feature type="domain" description="Glucose-methanol-choline oxidoreductase N-terminal" evidence="7">
    <location>
        <begin position="303"/>
        <end position="317"/>
    </location>
</feature>
<dbReference type="PANTHER" id="PTHR11552:SF115">
    <property type="entry name" value="DEHYDROGENASE XPTC-RELATED"/>
    <property type="match status" value="1"/>
</dbReference>
<name>A0A8H4TZT6_9HYPO</name>
<evidence type="ECO:0000259" key="7">
    <source>
        <dbReference type="PROSITE" id="PS00624"/>
    </source>
</evidence>
<dbReference type="PROSITE" id="PS00623">
    <property type="entry name" value="GMC_OXRED_1"/>
    <property type="match status" value="1"/>
</dbReference>
<evidence type="ECO:0000313" key="9">
    <source>
        <dbReference type="Proteomes" id="UP000622797"/>
    </source>
</evidence>
<dbReference type="EMBL" id="JABEXW010000256">
    <property type="protein sequence ID" value="KAF4967079.1"/>
    <property type="molecule type" value="Genomic_DNA"/>
</dbReference>
<dbReference type="Gene3D" id="3.30.560.10">
    <property type="entry name" value="Glucose Oxidase, domain 3"/>
    <property type="match status" value="1"/>
</dbReference>
<evidence type="ECO:0000256" key="4">
    <source>
        <dbReference type="RuleBase" id="RU003968"/>
    </source>
</evidence>
<feature type="binding site" evidence="3">
    <location>
        <begin position="122"/>
        <end position="125"/>
    </location>
    <ligand>
        <name>FAD</name>
        <dbReference type="ChEBI" id="CHEBI:57692"/>
    </ligand>
</feature>
<feature type="active site" description="Proton acceptor" evidence="2">
    <location>
        <position position="591"/>
    </location>
</feature>
<dbReference type="SUPFAM" id="SSF51905">
    <property type="entry name" value="FAD/NAD(P)-binding domain"/>
    <property type="match status" value="1"/>
</dbReference>
<feature type="domain" description="Glucose-methanol-choline oxidoreductase N-terminal" evidence="6">
    <location>
        <begin position="112"/>
        <end position="135"/>
    </location>
</feature>
<dbReference type="AlphaFoldDB" id="A0A8H4TZT6"/>
<dbReference type="Pfam" id="PF05199">
    <property type="entry name" value="GMC_oxred_C"/>
    <property type="match status" value="1"/>
</dbReference>
<evidence type="ECO:0000256" key="3">
    <source>
        <dbReference type="PIRSR" id="PIRSR000137-2"/>
    </source>
</evidence>
<dbReference type="PROSITE" id="PS00624">
    <property type="entry name" value="GMC_OXRED_2"/>
    <property type="match status" value="1"/>
</dbReference>
<dbReference type="GO" id="GO:0050660">
    <property type="term" value="F:flavin adenine dinucleotide binding"/>
    <property type="evidence" value="ECO:0007669"/>
    <property type="project" value="InterPro"/>
</dbReference>
<accession>A0A8H4TZT6</accession>
<feature type="chain" id="PRO_5034491439" description="Glucose-methanol-choline oxidoreductase N-terminal domain-containing protein" evidence="5">
    <location>
        <begin position="23"/>
        <end position="610"/>
    </location>
</feature>
<reference evidence="8" key="1">
    <citation type="journal article" date="2020" name="BMC Genomics">
        <title>Correction to: Identification and distribution of gene clusters required for synthesis of sphingolipid metabolism inhibitors in diverse species of the filamentous fungus Fusarium.</title>
        <authorList>
            <person name="Kim H.S."/>
            <person name="Lohmar J.M."/>
            <person name="Busman M."/>
            <person name="Brown D.W."/>
            <person name="Naumann T.A."/>
            <person name="Divon H.H."/>
            <person name="Lysoe E."/>
            <person name="Uhlig S."/>
            <person name="Proctor R.H."/>
        </authorList>
    </citation>
    <scope>NUCLEOTIDE SEQUENCE</scope>
    <source>
        <strain evidence="8">NRRL 20472</strain>
    </source>
</reference>
<gene>
    <name evidence="8" type="ORF">FSARC_5371</name>
</gene>
<comment type="caution">
    <text evidence="8">The sequence shown here is derived from an EMBL/GenBank/DDBJ whole genome shotgun (WGS) entry which is preliminary data.</text>
</comment>
<reference evidence="8" key="2">
    <citation type="submission" date="2020-05" db="EMBL/GenBank/DDBJ databases">
        <authorList>
            <person name="Kim H.-S."/>
            <person name="Proctor R.H."/>
            <person name="Brown D.W."/>
        </authorList>
    </citation>
    <scope>NUCLEOTIDE SEQUENCE</scope>
    <source>
        <strain evidence="8">NRRL 20472</strain>
    </source>
</reference>
<dbReference type="InterPro" id="IPR036188">
    <property type="entry name" value="FAD/NAD-bd_sf"/>
</dbReference>
<feature type="signal peptide" evidence="5">
    <location>
        <begin position="1"/>
        <end position="22"/>
    </location>
</feature>
<dbReference type="PIRSF" id="PIRSF000137">
    <property type="entry name" value="Alcohol_oxidase"/>
    <property type="match status" value="1"/>
</dbReference>
<dbReference type="InterPro" id="IPR007867">
    <property type="entry name" value="GMC_OxRtase_C"/>
</dbReference>
<keyword evidence="9" id="KW-1185">Reference proteome</keyword>
<dbReference type="Pfam" id="PF00732">
    <property type="entry name" value="GMC_oxred_N"/>
    <property type="match status" value="1"/>
</dbReference>
<keyword evidence="3 4" id="KW-0274">FAD</keyword>
<dbReference type="Gene3D" id="3.50.50.60">
    <property type="entry name" value="FAD/NAD(P)-binding domain"/>
    <property type="match status" value="1"/>
</dbReference>
<proteinExistence type="inferred from homology"/>
<keyword evidence="4" id="KW-0285">Flavoprotein</keyword>